<reference evidence="4 5" key="1">
    <citation type="submission" date="2024-01" db="EMBL/GenBank/DDBJ databases">
        <authorList>
            <consortium name="Genoscope - CEA"/>
            <person name="William W."/>
        </authorList>
    </citation>
    <scope>NUCLEOTIDE SEQUENCE [LARGE SCALE GENOMIC DNA]</scope>
    <source>
        <strain evidence="4 5">29B2s-10</strain>
    </source>
</reference>
<dbReference type="InterPro" id="IPR012486">
    <property type="entry name" value="Far11/STRP_N"/>
</dbReference>
<gene>
    <name evidence="4" type="ORF">CAAN4_G17128</name>
</gene>
<dbReference type="SMART" id="SM01293">
    <property type="entry name" value="DUF3402"/>
    <property type="match status" value="1"/>
</dbReference>
<evidence type="ECO:0000313" key="5">
    <source>
        <dbReference type="Proteomes" id="UP001497600"/>
    </source>
</evidence>
<evidence type="ECO:0000259" key="2">
    <source>
        <dbReference type="SMART" id="SM01292"/>
    </source>
</evidence>
<proteinExistence type="predicted"/>
<evidence type="ECO:0000256" key="1">
    <source>
        <dbReference type="SAM" id="MobiDB-lite"/>
    </source>
</evidence>
<name>A0ABP0EMT3_9ASCO</name>
<feature type="domain" description="Far11/STRP C-terminal" evidence="3">
    <location>
        <begin position="490"/>
        <end position="932"/>
    </location>
</feature>
<dbReference type="Pfam" id="PF07923">
    <property type="entry name" value="N1221"/>
    <property type="match status" value="1"/>
</dbReference>
<dbReference type="InterPro" id="IPR021819">
    <property type="entry name" value="Far11/STRP_C"/>
</dbReference>
<evidence type="ECO:0000313" key="4">
    <source>
        <dbReference type="EMBL" id="CAK7919258.1"/>
    </source>
</evidence>
<keyword evidence="5" id="KW-1185">Reference proteome</keyword>
<protein>
    <recommendedName>
        <fullName evidence="6">Factor arrest protein 11</fullName>
    </recommendedName>
</protein>
<sequence>MSFPYPTDRMEGENILIDQLEDSIIDHPDARTREQMEEMSLDQAFQDKLNARADQITNSNPDKHHNGGSSDAISDSNEPSDSNGGGGGNPDNEYQFLIDRTHLLYEYRDYGNLDVELSEWFVFNDFAVLGGLDGLAQKYQNVMDPDPEIESKSLKDFITSLAKNPTETWSVSTTHNLQLLTYYGLGKYRHDCNSRIDQISAITEHMINLYHWGLLEVLIDIIESFMDGRISTDQSESDSGSDQYKVPPEIQSNFFRALTLFYFMLNVSIHTPQSFGNLKSTLSSKDILSRSVKFIEHWKWKPNSAYRIRSIILITWKLLLVELGDSKQLNSTEKFLVELHGIKKNDDNELECSPLDYFSFREDIMAKYPLYTGEENVKKDPLDIFGKNNDISKLSIDTNLKAKPMSYDMYMAMNESSNSLSNLIEIPKTNKSHTISSQLPTQTVHIATPVPSPPSTPSDYMSGGEKIRKSYQLNQAMPFIYPISDEIKAPYAIHEADEILKRSYYESYSNKQLWEERQKFMRQERGFVSEYEKEEGQGIGIEDENEVIEYSEKLLESHKKYKEEVHSLLRVESFYDKTLESLNSFIEVLVETIKSNKFDYDLNFPEWELNPETSCFDSTLGDSDGSESARAKIEFILMQQLEVLLVKEITLKASSAIILLLLQWFKKNHVLKYWYLSSLLFDEQYLSILMDFLNSSFNNNNLQQLKKKPYGTTDNLNNSNYDSQFYQNKILNPMIRLPKFEFFHNCLKSFPESHKYEFINKVSISEFPSSKDVNNVNNIVMGKYNANYCFSLANLLSVADLILLENKTQRILTLSDLKPSDMFKMILLNFNNEYFNQPMLKMLKKLIPYQGRKWKSNNMELISQVYLNSKLTLRDNWLSGKDLENDFNNSYGQEIAVRGLLQFYNMRRYPEQMKNLGYDLLSSEFAALTLNGD</sequence>
<evidence type="ECO:0008006" key="6">
    <source>
        <dbReference type="Google" id="ProtNLM"/>
    </source>
</evidence>
<feature type="region of interest" description="Disordered" evidence="1">
    <location>
        <begin position="26"/>
        <end position="93"/>
    </location>
</feature>
<dbReference type="PANTHER" id="PTHR13239:SF4">
    <property type="entry name" value="AT25231P"/>
    <property type="match status" value="1"/>
</dbReference>
<accession>A0ABP0EMT3</accession>
<dbReference type="Pfam" id="PF11882">
    <property type="entry name" value="DUF3402"/>
    <property type="match status" value="1"/>
</dbReference>
<dbReference type="Proteomes" id="UP001497600">
    <property type="component" value="Chromosome G"/>
</dbReference>
<evidence type="ECO:0000259" key="3">
    <source>
        <dbReference type="SMART" id="SM01293"/>
    </source>
</evidence>
<dbReference type="InterPro" id="IPR040185">
    <property type="entry name" value="Far11/STRP"/>
</dbReference>
<feature type="compositionally biased region" description="Basic and acidic residues" evidence="1">
    <location>
        <begin position="26"/>
        <end position="36"/>
    </location>
</feature>
<dbReference type="PANTHER" id="PTHR13239">
    <property type="entry name" value="PROTEIN REQUIRED FOR HYPHAL ANASTOMOSIS HAM-2"/>
    <property type="match status" value="1"/>
</dbReference>
<dbReference type="SMART" id="SM01292">
    <property type="entry name" value="N1221"/>
    <property type="match status" value="1"/>
</dbReference>
<dbReference type="EMBL" id="OZ004259">
    <property type="protein sequence ID" value="CAK7919258.1"/>
    <property type="molecule type" value="Genomic_DNA"/>
</dbReference>
<organism evidence="4 5">
    <name type="scientific">[Candida] anglica</name>
    <dbReference type="NCBI Taxonomy" id="148631"/>
    <lineage>
        <taxon>Eukaryota</taxon>
        <taxon>Fungi</taxon>
        <taxon>Dikarya</taxon>
        <taxon>Ascomycota</taxon>
        <taxon>Saccharomycotina</taxon>
        <taxon>Pichiomycetes</taxon>
        <taxon>Debaryomycetaceae</taxon>
        <taxon>Kurtzmaniella</taxon>
    </lineage>
</organism>
<feature type="domain" description="Far11/STRP N-terminal" evidence="2">
    <location>
        <begin position="100"/>
        <end position="383"/>
    </location>
</feature>